<dbReference type="InterPro" id="IPR003386">
    <property type="entry name" value="LACT/PDAT_acylTrfase"/>
</dbReference>
<dbReference type="AlphaFoldDB" id="A0A919CG61"/>
<dbReference type="Gene3D" id="3.40.50.1820">
    <property type="entry name" value="alpha/beta hydrolase"/>
    <property type="match status" value="1"/>
</dbReference>
<name>A0A919CG61_9ACTN</name>
<dbReference type="InterPro" id="IPR029058">
    <property type="entry name" value="AB_hydrolase_fold"/>
</dbReference>
<dbReference type="RefSeq" id="WP_189828630.1">
    <property type="nucleotide sequence ID" value="NZ_BMVC01000036.1"/>
</dbReference>
<dbReference type="GO" id="GO:0006629">
    <property type="term" value="P:lipid metabolic process"/>
    <property type="evidence" value="ECO:0007669"/>
    <property type="project" value="InterPro"/>
</dbReference>
<reference evidence="1" key="1">
    <citation type="journal article" date="2014" name="Int. J. Syst. Evol. Microbiol.">
        <title>Complete genome sequence of Corynebacterium casei LMG S-19264T (=DSM 44701T), isolated from a smear-ripened cheese.</title>
        <authorList>
            <consortium name="US DOE Joint Genome Institute (JGI-PGF)"/>
            <person name="Walter F."/>
            <person name="Albersmeier A."/>
            <person name="Kalinowski J."/>
            <person name="Ruckert C."/>
        </authorList>
    </citation>
    <scope>NUCLEOTIDE SEQUENCE</scope>
    <source>
        <strain evidence="1">JCM 4637</strain>
    </source>
</reference>
<evidence type="ECO:0000313" key="2">
    <source>
        <dbReference type="Proteomes" id="UP000638353"/>
    </source>
</evidence>
<gene>
    <name evidence="1" type="ORF">GCM10010334_83710</name>
</gene>
<dbReference type="Pfam" id="PF02450">
    <property type="entry name" value="LCAT"/>
    <property type="match status" value="1"/>
</dbReference>
<protein>
    <recommendedName>
        <fullName evidence="3">Lecithin:cholesterol acyltransferase</fullName>
    </recommendedName>
</protein>
<sequence>MRPRLRHLVVVVPGIGGSVLHTADRAARWDEHRRRFVAAATRPHRLGLDAQPDLVPVGLLPDITLVGPFVTPGYDALVRGITRHFDGVRIDVARPGKPRDLQADLLLFPYDFRRGVQHAAARLAAEIADRLSGEHPSARHRRVIVVAHSLGGLVARHWLGPLGGAPQCAALITLGTPHRGAPKALDVLVNGLKVGPKRLSRLTDVLRQWPSVYELLPRYPAVGRPDGTPPLRPHELPAGDLLAPAFLTGAKAAFAVHQDIEAAWTDLDRPPDLTAVFGRGHATLQHALLSPGGLTLAKTSAPWLPNPSWLGDGTVPAISAVPLELGEDLRVRRAVPDRHLALPASATVLALLTEYAGDSLTAVRGDPPDRPWLGLDVDDTALSGTPVPVGVTLHGTPADERTRVRLRLRTADTTPPWQPCPRSGDTTWQTTLLPPGPGTYTLDVMATGIPVTSRLRTGEVLGVLDAEALGAES</sequence>
<dbReference type="PANTHER" id="PTHR11440">
    <property type="entry name" value="LECITHIN-CHOLESTEROL ACYLTRANSFERASE-RELATED"/>
    <property type="match status" value="1"/>
</dbReference>
<dbReference type="EMBL" id="BMVC01000036">
    <property type="protein sequence ID" value="GHD19781.1"/>
    <property type="molecule type" value="Genomic_DNA"/>
</dbReference>
<accession>A0A919CG61</accession>
<organism evidence="1 2">
    <name type="scientific">Streptomyces finlayi</name>
    <dbReference type="NCBI Taxonomy" id="67296"/>
    <lineage>
        <taxon>Bacteria</taxon>
        <taxon>Bacillati</taxon>
        <taxon>Actinomycetota</taxon>
        <taxon>Actinomycetes</taxon>
        <taxon>Kitasatosporales</taxon>
        <taxon>Streptomycetaceae</taxon>
        <taxon>Streptomyces</taxon>
    </lineage>
</organism>
<proteinExistence type="predicted"/>
<dbReference type="GO" id="GO:0008374">
    <property type="term" value="F:O-acyltransferase activity"/>
    <property type="evidence" value="ECO:0007669"/>
    <property type="project" value="InterPro"/>
</dbReference>
<reference evidence="1" key="2">
    <citation type="submission" date="2020-09" db="EMBL/GenBank/DDBJ databases">
        <authorList>
            <person name="Sun Q."/>
            <person name="Ohkuma M."/>
        </authorList>
    </citation>
    <scope>NUCLEOTIDE SEQUENCE</scope>
    <source>
        <strain evidence="1">JCM 4637</strain>
    </source>
</reference>
<dbReference type="Proteomes" id="UP000638353">
    <property type="component" value="Unassembled WGS sequence"/>
</dbReference>
<evidence type="ECO:0008006" key="3">
    <source>
        <dbReference type="Google" id="ProtNLM"/>
    </source>
</evidence>
<dbReference type="SUPFAM" id="SSF53474">
    <property type="entry name" value="alpha/beta-Hydrolases"/>
    <property type="match status" value="1"/>
</dbReference>
<evidence type="ECO:0000313" key="1">
    <source>
        <dbReference type="EMBL" id="GHD19781.1"/>
    </source>
</evidence>
<comment type="caution">
    <text evidence="1">The sequence shown here is derived from an EMBL/GenBank/DDBJ whole genome shotgun (WGS) entry which is preliminary data.</text>
</comment>